<reference evidence="1" key="1">
    <citation type="journal article" date="2020" name="Nature">
        <title>Giant virus diversity and host interactions through global metagenomics.</title>
        <authorList>
            <person name="Schulz F."/>
            <person name="Roux S."/>
            <person name="Paez-Espino D."/>
            <person name="Jungbluth S."/>
            <person name="Walsh D.A."/>
            <person name="Denef V.J."/>
            <person name="McMahon K.D."/>
            <person name="Konstantinidis K.T."/>
            <person name="Eloe-Fadrosh E.A."/>
            <person name="Kyrpides N.C."/>
            <person name="Woyke T."/>
        </authorList>
    </citation>
    <scope>NUCLEOTIDE SEQUENCE</scope>
    <source>
        <strain evidence="1">GVMAG-S-1101169-75</strain>
    </source>
</reference>
<dbReference type="EMBL" id="MN740789">
    <property type="protein sequence ID" value="QHU11779.1"/>
    <property type="molecule type" value="Genomic_DNA"/>
</dbReference>
<proteinExistence type="predicted"/>
<sequence>MSSIPQPITANYIFQTLGTLFSSDKKQVQTIHPTSPCILSSRNTTYLELEQNSFKYQFIYKYDIDDFIKGKTSPEIAGNVIILSHDQIRLNYEIPLVPSLTINGILLNPELSSHTPQQACTPPLSGITAGEYVFKIQQALPTILSECPVDVTGIADFHPVYYIGEYTFTTICGESTTKTSTTGVMRYKECSPGCPIKVLLWGTGLIEVPLT</sequence>
<accession>A0A6C0K220</accession>
<name>A0A6C0K220_9ZZZZ</name>
<evidence type="ECO:0000313" key="1">
    <source>
        <dbReference type="EMBL" id="QHU11779.1"/>
    </source>
</evidence>
<organism evidence="1">
    <name type="scientific">viral metagenome</name>
    <dbReference type="NCBI Taxonomy" id="1070528"/>
    <lineage>
        <taxon>unclassified sequences</taxon>
        <taxon>metagenomes</taxon>
        <taxon>organismal metagenomes</taxon>
    </lineage>
</organism>
<protein>
    <submittedName>
        <fullName evidence="1">Uncharacterized protein</fullName>
    </submittedName>
</protein>
<dbReference type="AlphaFoldDB" id="A0A6C0K220"/>